<protein>
    <submittedName>
        <fullName evidence="1">Uncharacterized protein</fullName>
    </submittedName>
</protein>
<dbReference type="Proteomes" id="UP000239209">
    <property type="component" value="Unassembled WGS sequence"/>
</dbReference>
<evidence type="ECO:0000313" key="2">
    <source>
        <dbReference type="Proteomes" id="UP000239209"/>
    </source>
</evidence>
<name>A0A2T0S6F8_9ACTN</name>
<keyword evidence="2" id="KW-1185">Reference proteome</keyword>
<sequence length="124" mass="14495">MIPTRVTEHVHCARRRRPQRATGRRAWSLAAPIIRSGRLQLSVARWPIHVFQEQDYCYGIGPLALRLQRVEWAKPIPYEGDTWFEVEGTVVDRRTGEEGKNRQVLVRAGLLPKPPLRKRTRLRH</sequence>
<proteinExistence type="predicted"/>
<comment type="caution">
    <text evidence="1">The sequence shown here is derived from an EMBL/GenBank/DDBJ whole genome shotgun (WGS) entry which is preliminary data.</text>
</comment>
<organism evidence="1 2">
    <name type="scientific">Pseudosporangium ferrugineum</name>
    <dbReference type="NCBI Taxonomy" id="439699"/>
    <lineage>
        <taxon>Bacteria</taxon>
        <taxon>Bacillati</taxon>
        <taxon>Actinomycetota</taxon>
        <taxon>Actinomycetes</taxon>
        <taxon>Micromonosporales</taxon>
        <taxon>Micromonosporaceae</taxon>
        <taxon>Pseudosporangium</taxon>
    </lineage>
</organism>
<gene>
    <name evidence="1" type="ORF">CLV70_107328</name>
</gene>
<dbReference type="AlphaFoldDB" id="A0A2T0S6F8"/>
<accession>A0A2T0S6F8</accession>
<dbReference type="RefSeq" id="WP_245908294.1">
    <property type="nucleotide sequence ID" value="NZ_PVZG01000007.1"/>
</dbReference>
<reference evidence="1 2" key="1">
    <citation type="submission" date="2018-03" db="EMBL/GenBank/DDBJ databases">
        <title>Genomic Encyclopedia of Archaeal and Bacterial Type Strains, Phase II (KMG-II): from individual species to whole genera.</title>
        <authorList>
            <person name="Goeker M."/>
        </authorList>
    </citation>
    <scope>NUCLEOTIDE SEQUENCE [LARGE SCALE GENOMIC DNA]</scope>
    <source>
        <strain evidence="1 2">DSM 45348</strain>
    </source>
</reference>
<dbReference type="EMBL" id="PVZG01000007">
    <property type="protein sequence ID" value="PRY29019.1"/>
    <property type="molecule type" value="Genomic_DNA"/>
</dbReference>
<evidence type="ECO:0000313" key="1">
    <source>
        <dbReference type="EMBL" id="PRY29019.1"/>
    </source>
</evidence>